<evidence type="ECO:0000259" key="16">
    <source>
        <dbReference type="PROSITE" id="PS51017"/>
    </source>
</evidence>
<reference evidence="18 19" key="2">
    <citation type="journal article" date="2017" name="Front. Plant Sci.">
        <title>Gene Classification and Mining of Molecular Markers Useful in Red Clover (Trifolium pratense) Breeding.</title>
        <authorList>
            <person name="Istvanek J."/>
            <person name="Dluhosova J."/>
            <person name="Dluhos P."/>
            <person name="Patkova L."/>
            <person name="Nedelnik J."/>
            <person name="Repkova J."/>
        </authorList>
    </citation>
    <scope>NUCLEOTIDE SEQUENCE [LARGE SCALE GENOMIC DNA]</scope>
    <source>
        <strain evidence="19">cv. Tatra</strain>
        <tissue evidence="18">Young leaves</tissue>
    </source>
</reference>
<dbReference type="InterPro" id="IPR000679">
    <property type="entry name" value="Znf_GATA"/>
</dbReference>
<dbReference type="GO" id="GO:0006355">
    <property type="term" value="P:regulation of DNA-templated transcription"/>
    <property type="evidence" value="ECO:0007669"/>
    <property type="project" value="InterPro"/>
</dbReference>
<dbReference type="CDD" id="cd00202">
    <property type="entry name" value="ZnF_GATA"/>
    <property type="match status" value="1"/>
</dbReference>
<evidence type="ECO:0000256" key="1">
    <source>
        <dbReference type="ARBA" id="ARBA00002206"/>
    </source>
</evidence>
<dbReference type="InterPro" id="IPR013088">
    <property type="entry name" value="Znf_NHR/GATA"/>
</dbReference>
<evidence type="ECO:0000313" key="18">
    <source>
        <dbReference type="EMBL" id="PNY07156.1"/>
    </source>
</evidence>
<evidence type="ECO:0000256" key="6">
    <source>
        <dbReference type="ARBA" id="ARBA00022833"/>
    </source>
</evidence>
<keyword evidence="6" id="KW-0862">Zinc</keyword>
<evidence type="ECO:0000259" key="17">
    <source>
        <dbReference type="PROSITE" id="PS51320"/>
    </source>
</evidence>
<evidence type="ECO:0000259" key="15">
    <source>
        <dbReference type="PROSITE" id="PS50114"/>
    </source>
</evidence>
<keyword evidence="4" id="KW-0479">Metal-binding</keyword>
<evidence type="ECO:0000256" key="11">
    <source>
        <dbReference type="ARBA" id="ARBA00023242"/>
    </source>
</evidence>
<dbReference type="SUPFAM" id="SSF57716">
    <property type="entry name" value="Glucocorticoid receptor-like (DNA-binding domain)"/>
    <property type="match status" value="1"/>
</dbReference>
<feature type="region of interest" description="Disordered" evidence="14">
    <location>
        <begin position="1"/>
        <end position="49"/>
    </location>
</feature>
<evidence type="ECO:0000256" key="9">
    <source>
        <dbReference type="ARBA" id="ARBA00023159"/>
    </source>
</evidence>
<sequence>MAEQPLPIENPATPVVDEDDDGDEDYTGGDETMDELEEETPNVNPVNVSAGANHADVVLPPTRIGELTLSFEGQVYVFPDVTPQKVQAVLLLLGGRDEPAGIPKVEQRFDQSIKSMGDIARHPNLSQRIASLVRYREKRKDRCFEKKIRYTVRKEVAERMHREKGHFASLKQSPGSSGSCAGQDGTPNPEPLRKCTHCGVSEKHTPAMRRGPAGPRTLCNACGLMWANKGTLRDLRKGGRNLSVEQSGLDPSIDVKPTVLEGELSVMGNEQGISENPSKAIAAEGSNNHALNPSDEELPESAEHLTNTLPLVIDHSSENDEQEPLVELSNPSDTGTSNPSDTDIDIPGNSD</sequence>
<keyword evidence="7" id="KW-0805">Transcription regulation</keyword>
<evidence type="ECO:0000256" key="14">
    <source>
        <dbReference type="SAM" id="MobiDB-lite"/>
    </source>
</evidence>
<dbReference type="PANTHER" id="PTHR46125:SF7">
    <property type="entry name" value="GATA TRANSCRIPTION FACTOR 19-LIKE ISOFORM X1"/>
    <property type="match status" value="1"/>
</dbReference>
<keyword evidence="11 13" id="KW-0539">Nucleus</keyword>
<feature type="region of interest" description="Disordered" evidence="14">
    <location>
        <begin position="285"/>
        <end position="351"/>
    </location>
</feature>
<evidence type="ECO:0000256" key="12">
    <source>
        <dbReference type="PROSITE-ProRule" id="PRU00094"/>
    </source>
</evidence>
<dbReference type="PROSITE" id="PS51017">
    <property type="entry name" value="CCT"/>
    <property type="match status" value="1"/>
</dbReference>
<evidence type="ECO:0000256" key="3">
    <source>
        <dbReference type="ARBA" id="ARBA00007722"/>
    </source>
</evidence>
<evidence type="ECO:0000256" key="5">
    <source>
        <dbReference type="ARBA" id="ARBA00022771"/>
    </source>
</evidence>
<feature type="compositionally biased region" description="Polar residues" evidence="14">
    <location>
        <begin position="329"/>
        <end position="341"/>
    </location>
</feature>
<evidence type="ECO:0000256" key="4">
    <source>
        <dbReference type="ARBA" id="ARBA00022723"/>
    </source>
</evidence>
<feature type="domain" description="Tify" evidence="17">
    <location>
        <begin position="60"/>
        <end position="95"/>
    </location>
</feature>
<dbReference type="PROSITE" id="PS00344">
    <property type="entry name" value="GATA_ZN_FINGER_1"/>
    <property type="match status" value="1"/>
</dbReference>
<comment type="function">
    <text evidence="1">Transcriptional activator that specifically binds 5'-GATA-3' or 5'-GAT-3' motifs within gene promoters.</text>
</comment>
<name>A0A2K3NVT3_TRIPR</name>
<dbReference type="EMBL" id="ASHM01001718">
    <property type="protein sequence ID" value="PNY07156.1"/>
    <property type="molecule type" value="Genomic_DNA"/>
</dbReference>
<comment type="subcellular location">
    <subcellularLocation>
        <location evidence="2 13">Nucleus</location>
    </subcellularLocation>
</comment>
<feature type="domain" description="GATA-type" evidence="15">
    <location>
        <begin position="189"/>
        <end position="235"/>
    </location>
</feature>
<dbReference type="STRING" id="57577.A0A2K3NVT3"/>
<gene>
    <name evidence="18" type="ORF">L195_g003642</name>
</gene>
<dbReference type="Pfam" id="PF06200">
    <property type="entry name" value="tify"/>
    <property type="match status" value="1"/>
</dbReference>
<comment type="similarity">
    <text evidence="3">Belongs to the type IV zinc-finger family. Class C subfamily.</text>
</comment>
<dbReference type="SMART" id="SM00401">
    <property type="entry name" value="ZnF_GATA"/>
    <property type="match status" value="1"/>
</dbReference>
<feature type="compositionally biased region" description="Polar residues" evidence="14">
    <location>
        <begin position="170"/>
        <end position="180"/>
    </location>
</feature>
<dbReference type="Gene3D" id="3.30.50.10">
    <property type="entry name" value="Erythroid Transcription Factor GATA-1, subunit A"/>
    <property type="match status" value="1"/>
</dbReference>
<dbReference type="SMART" id="SM00979">
    <property type="entry name" value="TIFY"/>
    <property type="match status" value="1"/>
</dbReference>
<dbReference type="InterPro" id="IPR010402">
    <property type="entry name" value="CCT_domain"/>
</dbReference>
<dbReference type="GO" id="GO:0043565">
    <property type="term" value="F:sequence-specific DNA binding"/>
    <property type="evidence" value="ECO:0007669"/>
    <property type="project" value="InterPro"/>
</dbReference>
<accession>A0A2K3NVT3</accession>
<dbReference type="ExpressionAtlas" id="A0A2K3NVT3">
    <property type="expression patterns" value="baseline"/>
</dbReference>
<dbReference type="InterPro" id="IPR010399">
    <property type="entry name" value="Tify_dom"/>
</dbReference>
<organism evidence="18 19">
    <name type="scientific">Trifolium pratense</name>
    <name type="common">Red clover</name>
    <dbReference type="NCBI Taxonomy" id="57577"/>
    <lineage>
        <taxon>Eukaryota</taxon>
        <taxon>Viridiplantae</taxon>
        <taxon>Streptophyta</taxon>
        <taxon>Embryophyta</taxon>
        <taxon>Tracheophyta</taxon>
        <taxon>Spermatophyta</taxon>
        <taxon>Magnoliopsida</taxon>
        <taxon>eudicotyledons</taxon>
        <taxon>Gunneridae</taxon>
        <taxon>Pentapetalae</taxon>
        <taxon>rosids</taxon>
        <taxon>fabids</taxon>
        <taxon>Fabales</taxon>
        <taxon>Fabaceae</taxon>
        <taxon>Papilionoideae</taxon>
        <taxon>50 kb inversion clade</taxon>
        <taxon>NPAAA clade</taxon>
        <taxon>Hologalegina</taxon>
        <taxon>IRL clade</taxon>
        <taxon>Trifolieae</taxon>
        <taxon>Trifolium</taxon>
    </lineage>
</organism>
<evidence type="ECO:0000313" key="19">
    <source>
        <dbReference type="Proteomes" id="UP000236291"/>
    </source>
</evidence>
<evidence type="ECO:0000256" key="10">
    <source>
        <dbReference type="ARBA" id="ARBA00023163"/>
    </source>
</evidence>
<dbReference type="Pfam" id="PF00320">
    <property type="entry name" value="GATA"/>
    <property type="match status" value="1"/>
</dbReference>
<keyword evidence="8" id="KW-0238">DNA-binding</keyword>
<comment type="caution">
    <text evidence="18">The sequence shown here is derived from an EMBL/GenBank/DDBJ whole genome shotgun (WGS) entry which is preliminary data.</text>
</comment>
<dbReference type="PROSITE" id="PS50114">
    <property type="entry name" value="GATA_ZN_FINGER_2"/>
    <property type="match status" value="1"/>
</dbReference>
<dbReference type="Pfam" id="PF06203">
    <property type="entry name" value="CCT"/>
    <property type="match status" value="1"/>
</dbReference>
<dbReference type="AlphaFoldDB" id="A0A2K3NVT3"/>
<reference evidence="18 19" key="1">
    <citation type="journal article" date="2014" name="Am. J. Bot.">
        <title>Genome assembly and annotation for red clover (Trifolium pratense; Fabaceae).</title>
        <authorList>
            <person name="Istvanek J."/>
            <person name="Jaros M."/>
            <person name="Krenek A."/>
            <person name="Repkova J."/>
        </authorList>
    </citation>
    <scope>NUCLEOTIDE SEQUENCE [LARGE SCALE GENOMIC DNA]</scope>
    <source>
        <strain evidence="19">cv. Tatra</strain>
        <tissue evidence="18">Young leaves</tissue>
    </source>
</reference>
<dbReference type="Proteomes" id="UP000236291">
    <property type="component" value="Unassembled WGS sequence"/>
</dbReference>
<feature type="domain" description="CCT" evidence="16">
    <location>
        <begin position="128"/>
        <end position="170"/>
    </location>
</feature>
<feature type="region of interest" description="Disordered" evidence="14">
    <location>
        <begin position="165"/>
        <end position="189"/>
    </location>
</feature>
<proteinExistence type="inferred from homology"/>
<keyword evidence="10" id="KW-0804">Transcription</keyword>
<keyword evidence="9" id="KW-0010">Activator</keyword>
<dbReference type="InterPro" id="IPR045280">
    <property type="entry name" value="TIFY-like"/>
</dbReference>
<protein>
    <submittedName>
        <fullName evidence="18">GATA transcription factor 24-like protein</fullName>
    </submittedName>
</protein>
<dbReference type="PANTHER" id="PTHR46125">
    <property type="entry name" value="GATA TRANSCRIPTION FACTOR 28"/>
    <property type="match status" value="1"/>
</dbReference>
<evidence type="ECO:0000256" key="13">
    <source>
        <dbReference type="PROSITE-ProRule" id="PRU00357"/>
    </source>
</evidence>
<evidence type="ECO:0000256" key="8">
    <source>
        <dbReference type="ARBA" id="ARBA00023125"/>
    </source>
</evidence>
<evidence type="ECO:0000256" key="7">
    <source>
        <dbReference type="ARBA" id="ARBA00023015"/>
    </source>
</evidence>
<dbReference type="GO" id="GO:0005634">
    <property type="term" value="C:nucleus"/>
    <property type="evidence" value="ECO:0007669"/>
    <property type="project" value="UniProtKB-SubCell"/>
</dbReference>
<dbReference type="PROSITE" id="PS51320">
    <property type="entry name" value="TIFY"/>
    <property type="match status" value="1"/>
</dbReference>
<dbReference type="GO" id="GO:0008270">
    <property type="term" value="F:zinc ion binding"/>
    <property type="evidence" value="ECO:0007669"/>
    <property type="project" value="UniProtKB-KW"/>
</dbReference>
<evidence type="ECO:0000256" key="2">
    <source>
        <dbReference type="ARBA" id="ARBA00004123"/>
    </source>
</evidence>
<keyword evidence="5 12" id="KW-0863">Zinc-finger</keyword>
<feature type="compositionally biased region" description="Acidic residues" evidence="14">
    <location>
        <begin position="16"/>
        <end position="40"/>
    </location>
</feature>